<gene>
    <name evidence="1" type="ORF">ACHE_30303S</name>
</gene>
<sequence length="102" mass="11576">MPESTGINVNSFFPFSLPTATQQKRSKYWIIYFQNALNNPKKKECTVKFSQLHPNAVPYQNDNPKQPNHIVSPFLSKKNKILKTGDESKEKEKISVVGAKAP</sequence>
<evidence type="ECO:0000313" key="1">
    <source>
        <dbReference type="EMBL" id="BCR86316.1"/>
    </source>
</evidence>
<proteinExistence type="predicted"/>
<organism evidence="1 2">
    <name type="scientific">Aspergillus chevalieri</name>
    <name type="common">Eurotium chevalieri</name>
    <dbReference type="NCBI Taxonomy" id="182096"/>
    <lineage>
        <taxon>Eukaryota</taxon>
        <taxon>Fungi</taxon>
        <taxon>Dikarya</taxon>
        <taxon>Ascomycota</taxon>
        <taxon>Pezizomycotina</taxon>
        <taxon>Eurotiomycetes</taxon>
        <taxon>Eurotiomycetidae</taxon>
        <taxon>Eurotiales</taxon>
        <taxon>Aspergillaceae</taxon>
        <taxon>Aspergillus</taxon>
        <taxon>Aspergillus subgen. Aspergillus</taxon>
    </lineage>
</organism>
<name>A0A7R7ZMB2_ASPCH</name>
<dbReference type="Proteomes" id="UP000637239">
    <property type="component" value="Chromosome 3"/>
</dbReference>
<protein>
    <submittedName>
        <fullName evidence="1">Uncharacterized protein</fullName>
    </submittedName>
</protein>
<dbReference type="KEGG" id="ache:ACHE_30303S"/>
<reference evidence="1" key="2">
    <citation type="submission" date="2021-02" db="EMBL/GenBank/DDBJ databases">
        <title>Aspergillus chevalieri M1 genome sequence.</title>
        <authorList>
            <person name="Kadooka C."/>
            <person name="Mori K."/>
            <person name="Futagami T."/>
        </authorList>
    </citation>
    <scope>NUCLEOTIDE SEQUENCE</scope>
    <source>
        <strain evidence="1">M1</strain>
    </source>
</reference>
<dbReference type="GeneID" id="66980675"/>
<keyword evidence="2" id="KW-1185">Reference proteome</keyword>
<accession>A0A7R7ZMB2</accession>
<dbReference type="AlphaFoldDB" id="A0A7R7ZMB2"/>
<evidence type="ECO:0000313" key="2">
    <source>
        <dbReference type="Proteomes" id="UP000637239"/>
    </source>
</evidence>
<dbReference type="EMBL" id="AP024418">
    <property type="protein sequence ID" value="BCR86316.1"/>
    <property type="molecule type" value="Genomic_DNA"/>
</dbReference>
<reference evidence="1" key="1">
    <citation type="submission" date="2021-01" db="EMBL/GenBank/DDBJ databases">
        <authorList>
            <consortium name="Aspergillus chevalieri M1 genome sequencing consortium"/>
            <person name="Kazuki M."/>
            <person name="Futagami T."/>
        </authorList>
    </citation>
    <scope>NUCLEOTIDE SEQUENCE</scope>
    <source>
        <strain evidence="1">M1</strain>
    </source>
</reference>
<dbReference type="RefSeq" id="XP_043134838.1">
    <property type="nucleotide sequence ID" value="XM_043276906.1"/>
</dbReference>